<dbReference type="UniPathway" id="UPA00528">
    <property type="reaction ID" value="UER00586"/>
</dbReference>
<dbReference type="Gene3D" id="3.40.640.10">
    <property type="entry name" value="Type I PLP-dependent aspartate aminotransferase-like (Major domain)"/>
    <property type="match status" value="1"/>
</dbReference>
<name>A0A1D2VP42_9ASCO</name>
<dbReference type="STRING" id="1344418.A0A1D2VP42"/>
<dbReference type="Proteomes" id="UP000095038">
    <property type="component" value="Unassembled WGS sequence"/>
</dbReference>
<feature type="domain" description="Aminotransferase class I/classII large" evidence="10">
    <location>
        <begin position="101"/>
        <end position="472"/>
    </location>
</feature>
<evidence type="ECO:0000256" key="4">
    <source>
        <dbReference type="ARBA" id="ARBA00022679"/>
    </source>
</evidence>
<evidence type="ECO:0000256" key="2">
    <source>
        <dbReference type="ARBA" id="ARBA00011738"/>
    </source>
</evidence>
<evidence type="ECO:0000313" key="11">
    <source>
        <dbReference type="EMBL" id="ODV63380.1"/>
    </source>
</evidence>
<evidence type="ECO:0000256" key="1">
    <source>
        <dbReference type="ARBA" id="ARBA00001933"/>
    </source>
</evidence>
<gene>
    <name evidence="11" type="ORF">ASCRUDRAFT_73255</name>
</gene>
<dbReference type="InterPro" id="IPR045088">
    <property type="entry name" value="ALAT1/2-like"/>
</dbReference>
<dbReference type="GeneID" id="30965840"/>
<dbReference type="GO" id="GO:0042853">
    <property type="term" value="P:L-alanine catabolic process"/>
    <property type="evidence" value="ECO:0007669"/>
    <property type="project" value="UniProtKB-UniPathway"/>
</dbReference>
<evidence type="ECO:0000256" key="5">
    <source>
        <dbReference type="ARBA" id="ARBA00022898"/>
    </source>
</evidence>
<dbReference type="FunFam" id="3.40.640.10:FF:000012">
    <property type="entry name" value="alanine aminotransferase 2"/>
    <property type="match status" value="1"/>
</dbReference>
<evidence type="ECO:0000256" key="9">
    <source>
        <dbReference type="ARBA" id="ARBA00080525"/>
    </source>
</evidence>
<proteinExistence type="inferred from homology"/>
<evidence type="ECO:0000259" key="10">
    <source>
        <dbReference type="Pfam" id="PF00155"/>
    </source>
</evidence>
<dbReference type="RefSeq" id="XP_020049687.1">
    <property type="nucleotide sequence ID" value="XM_020192204.1"/>
</dbReference>
<comment type="cofactor">
    <cofactor evidence="1">
        <name>pyridoxal 5'-phosphate</name>
        <dbReference type="ChEBI" id="CHEBI:597326"/>
    </cofactor>
</comment>
<keyword evidence="3" id="KW-0032">Aminotransferase</keyword>
<evidence type="ECO:0000256" key="8">
    <source>
        <dbReference type="ARBA" id="ARBA00078532"/>
    </source>
</evidence>
<keyword evidence="5" id="KW-0663">Pyridoxal phosphate</keyword>
<dbReference type="Gene3D" id="3.90.1150.10">
    <property type="entry name" value="Aspartate Aminotransferase, domain 1"/>
    <property type="match status" value="1"/>
</dbReference>
<reference evidence="12" key="1">
    <citation type="submission" date="2016-05" db="EMBL/GenBank/DDBJ databases">
        <title>Comparative genomics of biotechnologically important yeasts.</title>
        <authorList>
            <consortium name="DOE Joint Genome Institute"/>
            <person name="Riley R."/>
            <person name="Haridas S."/>
            <person name="Wolfe K.H."/>
            <person name="Lopes M.R."/>
            <person name="Hittinger C.T."/>
            <person name="Goker M."/>
            <person name="Salamov A."/>
            <person name="Wisecaver J."/>
            <person name="Long T.M."/>
            <person name="Aerts A.L."/>
            <person name="Barry K."/>
            <person name="Choi C."/>
            <person name="Clum A."/>
            <person name="Coughlan A.Y."/>
            <person name="Deshpande S."/>
            <person name="Douglass A.P."/>
            <person name="Hanson S.J."/>
            <person name="Klenk H.-P."/>
            <person name="Labutti K."/>
            <person name="Lapidus A."/>
            <person name="Lindquist E."/>
            <person name="Lipzen A."/>
            <person name="Meier-Kolthoff J.P."/>
            <person name="Ohm R.A."/>
            <person name="Otillar R.P."/>
            <person name="Pangilinan J."/>
            <person name="Peng Y."/>
            <person name="Rokas A."/>
            <person name="Rosa C.A."/>
            <person name="Scheuner C."/>
            <person name="Sibirny A.A."/>
            <person name="Slot J.C."/>
            <person name="Stielow J.B."/>
            <person name="Sun H."/>
            <person name="Kurtzman C.P."/>
            <person name="Blackwell M."/>
            <person name="Grigoriev I.V."/>
            <person name="Jeffries T.W."/>
        </authorList>
    </citation>
    <scope>NUCLEOTIDE SEQUENCE [LARGE SCALE GENOMIC DNA]</scope>
    <source>
        <strain evidence="12">DSM 1968</strain>
    </source>
</reference>
<dbReference type="FunFam" id="3.90.1150.10:FF:000151">
    <property type="entry name" value="Alanine aminotransferase 2"/>
    <property type="match status" value="1"/>
</dbReference>
<dbReference type="GO" id="GO:0030170">
    <property type="term" value="F:pyridoxal phosphate binding"/>
    <property type="evidence" value="ECO:0007669"/>
    <property type="project" value="InterPro"/>
</dbReference>
<keyword evidence="4" id="KW-0808">Transferase</keyword>
<dbReference type="GO" id="GO:0008483">
    <property type="term" value="F:transaminase activity"/>
    <property type="evidence" value="ECO:0007669"/>
    <property type="project" value="UniProtKB-KW"/>
</dbReference>
<dbReference type="InParanoid" id="A0A1D2VP42"/>
<dbReference type="FunCoup" id="A0A1D2VP42">
    <property type="interactions" value="513"/>
</dbReference>
<keyword evidence="12" id="KW-1185">Reference proteome</keyword>
<comment type="subunit">
    <text evidence="2">Homodimer.</text>
</comment>
<dbReference type="InterPro" id="IPR015422">
    <property type="entry name" value="PyrdxlP-dep_Trfase_small"/>
</dbReference>
<dbReference type="SUPFAM" id="SSF53383">
    <property type="entry name" value="PLP-dependent transferases"/>
    <property type="match status" value="1"/>
</dbReference>
<dbReference type="OrthoDB" id="1732682at2759"/>
<dbReference type="AlphaFoldDB" id="A0A1D2VP42"/>
<dbReference type="PANTHER" id="PTHR11751">
    <property type="entry name" value="ALANINE AMINOTRANSFERASE"/>
    <property type="match status" value="1"/>
</dbReference>
<evidence type="ECO:0000313" key="12">
    <source>
        <dbReference type="Proteomes" id="UP000095038"/>
    </source>
</evidence>
<dbReference type="FunFam" id="1.10.287.1970:FF:000001">
    <property type="entry name" value="Alanine aminotransferase 2"/>
    <property type="match status" value="1"/>
</dbReference>
<evidence type="ECO:0000256" key="7">
    <source>
        <dbReference type="ARBA" id="ARBA00077894"/>
    </source>
</evidence>
<dbReference type="InterPro" id="IPR004839">
    <property type="entry name" value="Aminotransferase_I/II_large"/>
</dbReference>
<sequence>MTQQKIDLNFKPAAKLTTDDLNPLAINAKYAVRGKIAARAEELKEILKKDPSSVPFPEVINCNIGNPQQLDQKPLTFYRSVLSLLQSPSLLKNENISELFPADVIQRATDLISNIGSIGAYSNSQGVKYIRERVADFISKRDGEPSSPNDVFLTSGASTAVNYLLTALCVGNDTGLLIPIPQYPLYTATLALNNSNPIPYYLNEENNWSTDPIQITQAIEENLKKGIKINGLVVINPGNPTGAILEESDIRDLITIAAKYGFVLIADEVYQENIFNGKFISFKKVLRVLQRENPDGKYDNVQLASLHSTSKGVSGECGQRGGYMELVGFDPAVEAVILKLASISLCSSVSGQSLVELMCNPPTQGESSYELDHTERLSIHNGLNERAISLWKSFQNMKGVSCIKPQGAMYLFPKITIPEKAIAKAIELGEQPDEYYCSQLLENTGICAVPGSGFGQKKGTYHVRTTFLAPGTSWVKRWEDFHNKFIEDFA</sequence>
<evidence type="ECO:0000256" key="3">
    <source>
        <dbReference type="ARBA" id="ARBA00022576"/>
    </source>
</evidence>
<comment type="similarity">
    <text evidence="6">Belongs to the class-I pyridoxal-phosphate-dependent aminotransferase family. Alanine aminotransferase subfamily.</text>
</comment>
<dbReference type="CDD" id="cd00609">
    <property type="entry name" value="AAT_like"/>
    <property type="match status" value="1"/>
</dbReference>
<accession>A0A1D2VP42</accession>
<dbReference type="PANTHER" id="PTHR11751:SF29">
    <property type="entry name" value="ALANINE TRANSAMINASE"/>
    <property type="match status" value="1"/>
</dbReference>
<dbReference type="InterPro" id="IPR015421">
    <property type="entry name" value="PyrdxlP-dep_Trfase_major"/>
</dbReference>
<dbReference type="EMBL" id="KV454475">
    <property type="protein sequence ID" value="ODV63380.1"/>
    <property type="molecule type" value="Genomic_DNA"/>
</dbReference>
<dbReference type="Pfam" id="PF00155">
    <property type="entry name" value="Aminotran_1_2"/>
    <property type="match status" value="1"/>
</dbReference>
<dbReference type="Gene3D" id="1.10.287.1970">
    <property type="match status" value="1"/>
</dbReference>
<organism evidence="11 12">
    <name type="scientific">Ascoidea rubescens DSM 1968</name>
    <dbReference type="NCBI Taxonomy" id="1344418"/>
    <lineage>
        <taxon>Eukaryota</taxon>
        <taxon>Fungi</taxon>
        <taxon>Dikarya</taxon>
        <taxon>Ascomycota</taxon>
        <taxon>Saccharomycotina</taxon>
        <taxon>Saccharomycetes</taxon>
        <taxon>Ascoideaceae</taxon>
        <taxon>Ascoidea</taxon>
    </lineage>
</organism>
<dbReference type="InterPro" id="IPR015424">
    <property type="entry name" value="PyrdxlP-dep_Trfase"/>
</dbReference>
<protein>
    <recommendedName>
        <fullName evidence="7">Glutamate pyruvate transaminase</fullName>
    </recommendedName>
    <alternativeName>
        <fullName evidence="8">Glutamic--alanine transaminase</fullName>
    </alternativeName>
    <alternativeName>
        <fullName evidence="9">Glutamic--pyruvic transaminase</fullName>
    </alternativeName>
</protein>
<evidence type="ECO:0000256" key="6">
    <source>
        <dbReference type="ARBA" id="ARBA00025785"/>
    </source>
</evidence>